<dbReference type="Proteomes" id="UP000314294">
    <property type="component" value="Unassembled WGS sequence"/>
</dbReference>
<dbReference type="OrthoDB" id="10624741at2759"/>
<comment type="caution">
    <text evidence="2">The sequence shown here is derived from an EMBL/GenBank/DDBJ whole genome shotgun (WGS) entry which is preliminary data.</text>
</comment>
<reference evidence="2 3" key="1">
    <citation type="submission" date="2019-03" db="EMBL/GenBank/DDBJ databases">
        <title>First draft genome of Liparis tanakae, snailfish: a comprehensive survey of snailfish specific genes.</title>
        <authorList>
            <person name="Kim W."/>
            <person name="Song I."/>
            <person name="Jeong J.-H."/>
            <person name="Kim D."/>
            <person name="Kim S."/>
            <person name="Ryu S."/>
            <person name="Song J.Y."/>
            <person name="Lee S.K."/>
        </authorList>
    </citation>
    <scope>NUCLEOTIDE SEQUENCE [LARGE SCALE GENOMIC DNA]</scope>
    <source>
        <tissue evidence="2">Muscle</tissue>
    </source>
</reference>
<keyword evidence="3" id="KW-1185">Reference proteome</keyword>
<organism evidence="2 3">
    <name type="scientific">Liparis tanakae</name>
    <name type="common">Tanaka's snailfish</name>
    <dbReference type="NCBI Taxonomy" id="230148"/>
    <lineage>
        <taxon>Eukaryota</taxon>
        <taxon>Metazoa</taxon>
        <taxon>Chordata</taxon>
        <taxon>Craniata</taxon>
        <taxon>Vertebrata</taxon>
        <taxon>Euteleostomi</taxon>
        <taxon>Actinopterygii</taxon>
        <taxon>Neopterygii</taxon>
        <taxon>Teleostei</taxon>
        <taxon>Neoteleostei</taxon>
        <taxon>Acanthomorphata</taxon>
        <taxon>Eupercaria</taxon>
        <taxon>Perciformes</taxon>
        <taxon>Cottioidei</taxon>
        <taxon>Cottales</taxon>
        <taxon>Liparidae</taxon>
        <taxon>Liparis</taxon>
    </lineage>
</organism>
<gene>
    <name evidence="2" type="ORF">EYF80_027642</name>
</gene>
<evidence type="ECO:0000313" key="3">
    <source>
        <dbReference type="Proteomes" id="UP000314294"/>
    </source>
</evidence>
<dbReference type="EMBL" id="SRLO01000300">
    <property type="protein sequence ID" value="TNN62152.1"/>
    <property type="molecule type" value="Genomic_DNA"/>
</dbReference>
<dbReference type="AlphaFoldDB" id="A0A4Z2HBJ4"/>
<sequence length="327" mass="36214">MLLVQHHVCSVTQMGGFRTLCSLLPASSSCRSLVFSSSLVLCLICSWRSADSCSLSSFMAEILDFSSRTTRSVSYRRRAKKNTHKNRLEILSSLRSSYTRVPATSLSSFRRWESGAVAIWLICTDVERVDHSLVPVTSEALDDDLRENPDTRVSTTSSFTFELVVDRGLQARGREGEHAWLKVFGVEVVGEEGGGLLGAGCGRFRRGGVSRGHGEDLGLELQQLTHETEVGRDDCPALLDDVEGLIQPELLRPHDVGHADGSVICHEALTFEETDVRPARQFLPVGRPVIQSYDGRYAPLPKPEQGALIRDDKVQRHRPSSRPPDHH</sequence>
<evidence type="ECO:0000313" key="2">
    <source>
        <dbReference type="EMBL" id="TNN62152.1"/>
    </source>
</evidence>
<name>A0A4Z2HBJ4_9TELE</name>
<evidence type="ECO:0000256" key="1">
    <source>
        <dbReference type="SAM" id="MobiDB-lite"/>
    </source>
</evidence>
<feature type="region of interest" description="Disordered" evidence="1">
    <location>
        <begin position="294"/>
        <end position="327"/>
    </location>
</feature>
<protein>
    <submittedName>
        <fullName evidence="2">Uncharacterized protein</fullName>
    </submittedName>
</protein>
<proteinExistence type="predicted"/>
<accession>A0A4Z2HBJ4</accession>